<dbReference type="PIRSF" id="PIRSF002741">
    <property type="entry name" value="MppA"/>
    <property type="match status" value="1"/>
</dbReference>
<dbReference type="Proteomes" id="UP000237752">
    <property type="component" value="Unassembled WGS sequence"/>
</dbReference>
<comment type="caution">
    <text evidence="4">The sequence shown here is derived from an EMBL/GenBank/DDBJ whole genome shotgun (WGS) entry which is preliminary data.</text>
</comment>
<dbReference type="Gene3D" id="3.90.76.10">
    <property type="entry name" value="Dipeptide-binding Protein, Domain 1"/>
    <property type="match status" value="1"/>
</dbReference>
<keyword evidence="5" id="KW-1185">Reference proteome</keyword>
<proteinExistence type="predicted"/>
<dbReference type="PROSITE" id="PS51257">
    <property type="entry name" value="PROKAR_LIPOPROTEIN"/>
    <property type="match status" value="1"/>
</dbReference>
<gene>
    <name evidence="4" type="ORF">CLV47_10543</name>
</gene>
<evidence type="ECO:0000313" key="4">
    <source>
        <dbReference type="EMBL" id="PRZ42425.1"/>
    </source>
</evidence>
<dbReference type="RefSeq" id="WP_146135319.1">
    <property type="nucleotide sequence ID" value="NZ_PVUE01000005.1"/>
</dbReference>
<dbReference type="SUPFAM" id="SSF53850">
    <property type="entry name" value="Periplasmic binding protein-like II"/>
    <property type="match status" value="1"/>
</dbReference>
<name>A0A2T1A1E4_9ACTN</name>
<accession>A0A2T1A1E4</accession>
<dbReference type="EMBL" id="PVUE01000005">
    <property type="protein sequence ID" value="PRZ42425.1"/>
    <property type="molecule type" value="Genomic_DNA"/>
</dbReference>
<evidence type="ECO:0000259" key="3">
    <source>
        <dbReference type="Pfam" id="PF00496"/>
    </source>
</evidence>
<sequence length="524" mass="56808">MRNKLTVAVVMAACLAFATACSSGGSSSTGKSERKAETSACPAYEKGTNDPSATFTWIYSVGNTSFDPDKITTNNSQMYLYPIYDSLVHIDAKGNPEPMLAKKWSIDGKSMTLELIPNWKYHDGTPFDAASVKANLDRHRAAGSWNEQALSDVTNVTVVDADTVKIDTANGAAPLVAVLASSAGMMMSPSVFDDPNQALTPTGGSGAFTLSGYTPGSKVEYTAVKNYWSPDDLRVAKMVYLVSGDDNARLNSVISGAADTTFLRASMYDPAKQAGLVVCEAPSLSSYQIALNTEKSEFSKKEVRQALNYAIDRKSLAAVTNGFCEPGGQMYPESYFASDPDLTADKYPYDPQKAKDLLKKAGLTNGFEFTMEVINLDLYQQLAEVIQANLQEVGVKMNIVPVEINKLADDFSVSKTADAQMSEQKAESDPSIQIESYYIKGGFNNPGNWSDPEITKLNEEGKAGATTDERAKTYKKLYKAAYDAVVPDIVLCHLTTPFTMNKKVMGVEIFADATRQFRGVAIKK</sequence>
<dbReference type="Pfam" id="PF00496">
    <property type="entry name" value="SBP_bac_5"/>
    <property type="match status" value="1"/>
</dbReference>
<dbReference type="AlphaFoldDB" id="A0A2T1A1E4"/>
<reference evidence="4 5" key="1">
    <citation type="submission" date="2018-03" db="EMBL/GenBank/DDBJ databases">
        <title>Genomic Encyclopedia of Archaeal and Bacterial Type Strains, Phase II (KMG-II): from individual species to whole genera.</title>
        <authorList>
            <person name="Goeker M."/>
        </authorList>
    </citation>
    <scope>NUCLEOTIDE SEQUENCE [LARGE SCALE GENOMIC DNA]</scope>
    <source>
        <strain evidence="4 5">DSM 100065</strain>
    </source>
</reference>
<feature type="chain" id="PRO_5038487005" evidence="2">
    <location>
        <begin position="23"/>
        <end position="524"/>
    </location>
</feature>
<evidence type="ECO:0000313" key="5">
    <source>
        <dbReference type="Proteomes" id="UP000237752"/>
    </source>
</evidence>
<organism evidence="4 5">
    <name type="scientific">Antricoccus suffuscus</name>
    <dbReference type="NCBI Taxonomy" id="1629062"/>
    <lineage>
        <taxon>Bacteria</taxon>
        <taxon>Bacillati</taxon>
        <taxon>Actinomycetota</taxon>
        <taxon>Actinomycetes</taxon>
        <taxon>Geodermatophilales</taxon>
        <taxon>Antricoccaceae</taxon>
        <taxon>Antricoccus</taxon>
    </lineage>
</organism>
<dbReference type="PANTHER" id="PTHR30290:SF38">
    <property type="entry name" value="D,D-DIPEPTIDE-BINDING PERIPLASMIC PROTEIN DDPA-RELATED"/>
    <property type="match status" value="1"/>
</dbReference>
<dbReference type="PANTHER" id="PTHR30290">
    <property type="entry name" value="PERIPLASMIC BINDING COMPONENT OF ABC TRANSPORTER"/>
    <property type="match status" value="1"/>
</dbReference>
<dbReference type="InterPro" id="IPR030678">
    <property type="entry name" value="Peptide/Ni-bd"/>
</dbReference>
<evidence type="ECO:0000256" key="1">
    <source>
        <dbReference type="ARBA" id="ARBA00022729"/>
    </source>
</evidence>
<dbReference type="Gene3D" id="3.10.105.10">
    <property type="entry name" value="Dipeptide-binding Protein, Domain 3"/>
    <property type="match status" value="1"/>
</dbReference>
<dbReference type="OrthoDB" id="9803988at2"/>
<feature type="domain" description="Solute-binding protein family 5" evidence="3">
    <location>
        <begin position="96"/>
        <end position="426"/>
    </location>
</feature>
<dbReference type="InterPro" id="IPR000914">
    <property type="entry name" value="SBP_5_dom"/>
</dbReference>
<keyword evidence="1 2" id="KW-0732">Signal</keyword>
<dbReference type="GO" id="GO:0043190">
    <property type="term" value="C:ATP-binding cassette (ABC) transporter complex"/>
    <property type="evidence" value="ECO:0007669"/>
    <property type="project" value="InterPro"/>
</dbReference>
<evidence type="ECO:0000256" key="2">
    <source>
        <dbReference type="SAM" id="SignalP"/>
    </source>
</evidence>
<dbReference type="GO" id="GO:1904680">
    <property type="term" value="F:peptide transmembrane transporter activity"/>
    <property type="evidence" value="ECO:0007669"/>
    <property type="project" value="TreeGrafter"/>
</dbReference>
<dbReference type="GO" id="GO:0015833">
    <property type="term" value="P:peptide transport"/>
    <property type="evidence" value="ECO:0007669"/>
    <property type="project" value="TreeGrafter"/>
</dbReference>
<dbReference type="Gene3D" id="3.40.190.10">
    <property type="entry name" value="Periplasmic binding protein-like II"/>
    <property type="match status" value="1"/>
</dbReference>
<dbReference type="InterPro" id="IPR039424">
    <property type="entry name" value="SBP_5"/>
</dbReference>
<dbReference type="GO" id="GO:0042597">
    <property type="term" value="C:periplasmic space"/>
    <property type="evidence" value="ECO:0007669"/>
    <property type="project" value="UniProtKB-ARBA"/>
</dbReference>
<feature type="signal peptide" evidence="2">
    <location>
        <begin position="1"/>
        <end position="22"/>
    </location>
</feature>
<protein>
    <submittedName>
        <fullName evidence="4">Peptide/nickel transport system substrate-binding protein</fullName>
    </submittedName>
</protein>